<dbReference type="AlphaFoldDB" id="A0A1M7JB73"/>
<sequence>MEVKTNPFYELRDRLYASAAAGCSLISEDFRLKRAIEGFQPMSEANKVFAKLYAMCNSLLTADDKASAIADCIALADALAVTQGTFTDSSKTAPAAPLKGIRPAHLSLKTINEYKELIRKNAYTPQEFDDKFYQNASDPRILSAILNAADKPYMNKLITALESVMGDDLMPMLLSSIDFSKKNSSGNQIMLVSYFTQDKYNDRFTELAENSKAPMEVRCEAIKAMSFSPANEEQLITMYQTSKGKLKSAAMFALAKIGSPIADKYITEMPKDDKNIDLELLTAASGQAASEYICKAQKQHLIEGGKLADFSSDFTPYSLRLLANKKNVISAFEMWGKYLSENSSNSSNGLIQSFNLIKSLNAPLTANICTHNDKEYRDMIRELYAKYPDVYSLAASTLALIESPETACSELRGKNLLSDIALCAQINFHLTPDGWYRYRSHNASQYSSCNSLRLFRSIPDDMIKFLTDTNSIYNDEDMDSIFRHHCEKTAACENMEWRCLTLSFILGNCKRSDYDRLIDSANKYVWLVHRNHPNHTSLDYLIKFSDKPLNGVLYKYIYNSLKYRNDIISDRRIININIAPDIKVSDMERLIADLTAKPIQHSDEQIKFLNEAIRRMKQ</sequence>
<evidence type="ECO:0008006" key="3">
    <source>
        <dbReference type="Google" id="ProtNLM"/>
    </source>
</evidence>
<name>A0A1M7JB73_RUMFL</name>
<accession>A0A1M7JB73</accession>
<dbReference type="EMBL" id="FRCT01000005">
    <property type="protein sequence ID" value="SHM50269.1"/>
    <property type="molecule type" value="Genomic_DNA"/>
</dbReference>
<evidence type="ECO:0000313" key="2">
    <source>
        <dbReference type="Proteomes" id="UP000184394"/>
    </source>
</evidence>
<gene>
    <name evidence="1" type="ORF">SAMN04487860_105245</name>
</gene>
<organism evidence="1 2">
    <name type="scientific">Ruminococcus flavefaciens</name>
    <dbReference type="NCBI Taxonomy" id="1265"/>
    <lineage>
        <taxon>Bacteria</taxon>
        <taxon>Bacillati</taxon>
        <taxon>Bacillota</taxon>
        <taxon>Clostridia</taxon>
        <taxon>Eubacteriales</taxon>
        <taxon>Oscillospiraceae</taxon>
        <taxon>Ruminococcus</taxon>
    </lineage>
</organism>
<dbReference type="RefSeq" id="WP_072950347.1">
    <property type="nucleotide sequence ID" value="NZ_FRCT01000005.1"/>
</dbReference>
<proteinExistence type="predicted"/>
<reference evidence="1 2" key="1">
    <citation type="submission" date="2016-11" db="EMBL/GenBank/DDBJ databases">
        <authorList>
            <person name="Jaros S."/>
            <person name="Januszkiewicz K."/>
            <person name="Wedrychowicz H."/>
        </authorList>
    </citation>
    <scope>NUCLEOTIDE SEQUENCE [LARGE SCALE GENOMIC DNA]</scope>
    <source>
        <strain evidence="1 2">Y1</strain>
    </source>
</reference>
<dbReference type="Proteomes" id="UP000184394">
    <property type="component" value="Unassembled WGS sequence"/>
</dbReference>
<evidence type="ECO:0000313" key="1">
    <source>
        <dbReference type="EMBL" id="SHM50269.1"/>
    </source>
</evidence>
<dbReference type="OrthoDB" id="83685at2"/>
<protein>
    <recommendedName>
        <fullName evidence="3">HEAT repeat domain-containing protein</fullName>
    </recommendedName>
</protein>